<feature type="region of interest" description="Disordered" evidence="1">
    <location>
        <begin position="57"/>
        <end position="99"/>
    </location>
</feature>
<gene>
    <name evidence="2" type="ORF">EYF80_023983</name>
</gene>
<protein>
    <submittedName>
        <fullName evidence="2">Uncharacterized protein</fullName>
    </submittedName>
</protein>
<dbReference type="Proteomes" id="UP000314294">
    <property type="component" value="Unassembled WGS sequence"/>
</dbReference>
<sequence length="99" mass="10541">MHEATSPSTRPPFNLSGGALLPRVNVTASAVTRDLPAPPAIGGGAFRDTCVTRLGPLERRGWRENQNRTGTSQTPPPQNERFSKGTLPLSSTETANTNT</sequence>
<organism evidence="2 3">
    <name type="scientific">Liparis tanakae</name>
    <name type="common">Tanaka's snailfish</name>
    <dbReference type="NCBI Taxonomy" id="230148"/>
    <lineage>
        <taxon>Eukaryota</taxon>
        <taxon>Metazoa</taxon>
        <taxon>Chordata</taxon>
        <taxon>Craniata</taxon>
        <taxon>Vertebrata</taxon>
        <taxon>Euteleostomi</taxon>
        <taxon>Actinopterygii</taxon>
        <taxon>Neopterygii</taxon>
        <taxon>Teleostei</taxon>
        <taxon>Neoteleostei</taxon>
        <taxon>Acanthomorphata</taxon>
        <taxon>Eupercaria</taxon>
        <taxon>Perciformes</taxon>
        <taxon>Cottioidei</taxon>
        <taxon>Cottales</taxon>
        <taxon>Liparidae</taxon>
        <taxon>Liparis</taxon>
    </lineage>
</organism>
<feature type="compositionally biased region" description="Basic and acidic residues" evidence="1">
    <location>
        <begin position="57"/>
        <end position="66"/>
    </location>
</feature>
<evidence type="ECO:0000256" key="1">
    <source>
        <dbReference type="SAM" id="MobiDB-lite"/>
    </source>
</evidence>
<proteinExistence type="predicted"/>
<name>A0A4Z2HJQ8_9TELE</name>
<keyword evidence="3" id="KW-1185">Reference proteome</keyword>
<dbReference type="EMBL" id="SRLO01000229">
    <property type="protein sequence ID" value="TNN65831.1"/>
    <property type="molecule type" value="Genomic_DNA"/>
</dbReference>
<reference evidence="2 3" key="1">
    <citation type="submission" date="2019-03" db="EMBL/GenBank/DDBJ databases">
        <title>First draft genome of Liparis tanakae, snailfish: a comprehensive survey of snailfish specific genes.</title>
        <authorList>
            <person name="Kim W."/>
            <person name="Song I."/>
            <person name="Jeong J.-H."/>
            <person name="Kim D."/>
            <person name="Kim S."/>
            <person name="Ryu S."/>
            <person name="Song J.Y."/>
            <person name="Lee S.K."/>
        </authorList>
    </citation>
    <scope>NUCLEOTIDE SEQUENCE [LARGE SCALE GENOMIC DNA]</scope>
    <source>
        <tissue evidence="2">Muscle</tissue>
    </source>
</reference>
<feature type="compositionally biased region" description="Polar residues" evidence="1">
    <location>
        <begin position="88"/>
        <end position="99"/>
    </location>
</feature>
<evidence type="ECO:0000313" key="3">
    <source>
        <dbReference type="Proteomes" id="UP000314294"/>
    </source>
</evidence>
<dbReference type="AlphaFoldDB" id="A0A4Z2HJQ8"/>
<accession>A0A4Z2HJQ8</accession>
<evidence type="ECO:0000313" key="2">
    <source>
        <dbReference type="EMBL" id="TNN65831.1"/>
    </source>
</evidence>
<comment type="caution">
    <text evidence="2">The sequence shown here is derived from an EMBL/GenBank/DDBJ whole genome shotgun (WGS) entry which is preliminary data.</text>
</comment>